<dbReference type="Gene3D" id="1.10.1410.40">
    <property type="match status" value="1"/>
</dbReference>
<evidence type="ECO:0000256" key="1">
    <source>
        <dbReference type="ARBA" id="ARBA00004479"/>
    </source>
</evidence>
<dbReference type="Pfam" id="PF20266">
    <property type="entry name" value="Mab-21_C"/>
    <property type="match status" value="1"/>
</dbReference>
<dbReference type="InterPro" id="IPR046906">
    <property type="entry name" value="Mab-21_HhH/H2TH-like"/>
</dbReference>
<comment type="subcellular location">
    <subcellularLocation>
        <location evidence="1">Membrane</location>
        <topology evidence="1">Single-pass type I membrane protein</topology>
    </subcellularLocation>
</comment>
<keyword evidence="3" id="KW-0812">Transmembrane</keyword>
<dbReference type="SMART" id="SM01265">
    <property type="entry name" value="Mab-21"/>
    <property type="match status" value="1"/>
</dbReference>
<dbReference type="PRINTS" id="PR02107">
    <property type="entry name" value="INOS145TPRIP"/>
</dbReference>
<keyword evidence="6" id="KW-0472">Membrane</keyword>
<evidence type="ECO:0000256" key="6">
    <source>
        <dbReference type="ARBA" id="ARBA00023136"/>
    </source>
</evidence>
<evidence type="ECO:0000256" key="5">
    <source>
        <dbReference type="ARBA" id="ARBA00022989"/>
    </source>
</evidence>
<organism evidence="7 8">
    <name type="scientific">Geospiza parvula</name>
    <name type="common">Small tree-finch</name>
    <name type="synonym">Camarhynchus parvulus</name>
    <dbReference type="NCBI Taxonomy" id="87175"/>
    <lineage>
        <taxon>Eukaryota</taxon>
        <taxon>Metazoa</taxon>
        <taxon>Chordata</taxon>
        <taxon>Craniata</taxon>
        <taxon>Vertebrata</taxon>
        <taxon>Euteleostomi</taxon>
        <taxon>Archelosauria</taxon>
        <taxon>Archosauria</taxon>
        <taxon>Dinosauria</taxon>
        <taxon>Saurischia</taxon>
        <taxon>Theropoda</taxon>
        <taxon>Coelurosauria</taxon>
        <taxon>Aves</taxon>
        <taxon>Neognathae</taxon>
        <taxon>Neoaves</taxon>
        <taxon>Telluraves</taxon>
        <taxon>Australaves</taxon>
        <taxon>Passeriformes</taxon>
        <taxon>Thraupidae</taxon>
        <taxon>Camarhynchus</taxon>
    </lineage>
</organism>
<evidence type="ECO:0000313" key="8">
    <source>
        <dbReference type="Proteomes" id="UP000694382"/>
    </source>
</evidence>
<dbReference type="Ensembl" id="ENSCPVT00000016035.2">
    <property type="protein sequence ID" value="ENSCPVP00000015358.1"/>
    <property type="gene ID" value="ENSCPVG00000011250.2"/>
</dbReference>
<dbReference type="Proteomes" id="UP000694382">
    <property type="component" value="Chromosome 5"/>
</dbReference>
<evidence type="ECO:0000256" key="4">
    <source>
        <dbReference type="ARBA" id="ARBA00022729"/>
    </source>
</evidence>
<reference evidence="7" key="2">
    <citation type="submission" date="2025-08" db="UniProtKB">
        <authorList>
            <consortium name="Ensembl"/>
        </authorList>
    </citation>
    <scope>IDENTIFICATION</scope>
</reference>
<reference evidence="7" key="1">
    <citation type="submission" date="2020-02" db="EMBL/GenBank/DDBJ databases">
        <authorList>
            <person name="Enbody D E."/>
            <person name="Pettersson E M."/>
        </authorList>
    </citation>
    <scope>NUCLEOTIDE SEQUENCE [LARGE SCALE GENOMIC DNA]</scope>
</reference>
<protein>
    <submittedName>
        <fullName evidence="7">Uncharacterized protein</fullName>
    </submittedName>
</protein>
<dbReference type="AlphaFoldDB" id="A0A8C3N3J9"/>
<dbReference type="PANTHER" id="PTHR10656:SF40">
    <property type="entry name" value="INOSITOL 1,4,5-TRISPHOSPHATE RECEPTOR-INTERACTING PROTEIN-LIKE 1"/>
    <property type="match status" value="1"/>
</dbReference>
<evidence type="ECO:0000313" key="7">
    <source>
        <dbReference type="Ensembl" id="ENSCPVP00000015358.1"/>
    </source>
</evidence>
<dbReference type="GO" id="GO:0016020">
    <property type="term" value="C:membrane"/>
    <property type="evidence" value="ECO:0007669"/>
    <property type="project" value="UniProtKB-SubCell"/>
</dbReference>
<dbReference type="InterPro" id="IPR024810">
    <property type="entry name" value="MAB21L/cGLR"/>
</dbReference>
<proteinExistence type="inferred from homology"/>
<keyword evidence="8" id="KW-1185">Reference proteome</keyword>
<comment type="similarity">
    <text evidence="2">Belongs to the ITPRIP family.</text>
</comment>
<evidence type="ECO:0000256" key="3">
    <source>
        <dbReference type="ARBA" id="ARBA00022692"/>
    </source>
</evidence>
<reference evidence="7" key="3">
    <citation type="submission" date="2025-09" db="UniProtKB">
        <authorList>
            <consortium name="Ensembl"/>
        </authorList>
    </citation>
    <scope>IDENTIFICATION</scope>
</reference>
<sequence>MGEPWVGHRAATAAAAAAAAGAVRQALLPACCLWSCASCAQIPEDPVLYPATSSSLPPHPTHSLLSLLLQTMGPLVFLLMLLKSLTQYPQPVAEGLDEETRLRMEVREKHLEWERLQLEQEVEQHSQKQVQLLQLLAVAVLLVYIVVLGFIGWQSFLRREEDEEENRGANEEEAGNVAANEEDNVGNEAVNEAEIAANNAVAIAVQEEDDFDDRVGRVIMQRIQWPVQDLQRGCQWTMNLMDNYSLYFCHVLSNSFYPVLQRAIGVGSAFEGWSPREQDVVYRMLIPMTPPRGHSFHLELDSAGQRHVRNFRVRVQLECTCTREQQAENMLCFLHHPEEELRRNQGLSLLHTLCTGSYLDVQKTARWFYQLVRAIWPALPQSHNWHLVLLPSTRSCQFKVTNGRESFRIEMLFGVRRDDSAVFVSSQTREAHTANTIWPESYAVAEVEFFKHIARQAPPDSLHLKCLQFFTRLPLGFGFSTYTMKTIVMHLLNVMPVSLWRRRDLLERLQDIIDSLRLCVQAKRLNHFIVGNQRLPQDIHLPADVQTGGTYNLLLRLAQEPDAHAQAIHEYQVLKKWYKRILLAED</sequence>
<name>A0A8C3N3J9_GEOPR</name>
<dbReference type="PANTHER" id="PTHR10656">
    <property type="entry name" value="CELL FATE DETERMINING PROTEIN MAB21-RELATED"/>
    <property type="match status" value="1"/>
</dbReference>
<accession>A0A8C3N3J9</accession>
<evidence type="ECO:0000256" key="2">
    <source>
        <dbReference type="ARBA" id="ARBA00005554"/>
    </source>
</evidence>
<dbReference type="InterPro" id="IPR026250">
    <property type="entry name" value="ITPRIP-like"/>
</dbReference>
<keyword evidence="4" id="KW-0732">Signal</keyword>
<keyword evidence="5" id="KW-1133">Transmembrane helix</keyword>